<dbReference type="NCBIfam" id="TIGR03123">
    <property type="entry name" value="one_C_unchar_1"/>
    <property type="match status" value="1"/>
</dbReference>
<dbReference type="Gene3D" id="3.30.420.190">
    <property type="entry name" value="conserved archaeal protein q6m145"/>
    <property type="match status" value="1"/>
</dbReference>
<dbReference type="Gene3D" id="3.30.420.40">
    <property type="match status" value="1"/>
</dbReference>
<feature type="domain" description="Hydantoinase A/oxoprolinase" evidence="1">
    <location>
        <begin position="73"/>
        <end position="321"/>
    </location>
</feature>
<dbReference type="KEGG" id="bmei:Spa11_11580"/>
<dbReference type="Proteomes" id="UP000316426">
    <property type="component" value="Chromosome"/>
</dbReference>
<dbReference type="Pfam" id="PF01968">
    <property type="entry name" value="Hydantoinase_A"/>
    <property type="match status" value="1"/>
</dbReference>
<dbReference type="InterPro" id="IPR043129">
    <property type="entry name" value="ATPase_NBD"/>
</dbReference>
<gene>
    <name evidence="2" type="ORF">Spa11_11580</name>
</gene>
<dbReference type="EMBL" id="CP036349">
    <property type="protein sequence ID" value="QDV72971.1"/>
    <property type="molecule type" value="Genomic_DNA"/>
</dbReference>
<evidence type="ECO:0000313" key="2">
    <source>
        <dbReference type="EMBL" id="QDV72971.1"/>
    </source>
</evidence>
<evidence type="ECO:0000313" key="3">
    <source>
        <dbReference type="Proteomes" id="UP000316426"/>
    </source>
</evidence>
<organism evidence="2 3">
    <name type="scientific">Botrimarina mediterranea</name>
    <dbReference type="NCBI Taxonomy" id="2528022"/>
    <lineage>
        <taxon>Bacteria</taxon>
        <taxon>Pseudomonadati</taxon>
        <taxon>Planctomycetota</taxon>
        <taxon>Planctomycetia</taxon>
        <taxon>Pirellulales</taxon>
        <taxon>Lacipirellulaceae</taxon>
        <taxon>Botrimarina</taxon>
    </lineage>
</organism>
<protein>
    <submittedName>
        <fullName evidence="2">Hydantoinase/oxoprolinase</fullName>
    </submittedName>
</protein>
<name>A0A518K596_9BACT</name>
<dbReference type="InterPro" id="IPR002821">
    <property type="entry name" value="Hydantoinase_A"/>
</dbReference>
<accession>A0A518K596</accession>
<reference evidence="2 3" key="1">
    <citation type="submission" date="2019-02" db="EMBL/GenBank/DDBJ databases">
        <title>Deep-cultivation of Planctomycetes and their phenomic and genomic characterization uncovers novel biology.</title>
        <authorList>
            <person name="Wiegand S."/>
            <person name="Jogler M."/>
            <person name="Boedeker C."/>
            <person name="Pinto D."/>
            <person name="Vollmers J."/>
            <person name="Rivas-Marin E."/>
            <person name="Kohn T."/>
            <person name="Peeters S.H."/>
            <person name="Heuer A."/>
            <person name="Rast P."/>
            <person name="Oberbeckmann S."/>
            <person name="Bunk B."/>
            <person name="Jeske O."/>
            <person name="Meyerdierks A."/>
            <person name="Storesund J.E."/>
            <person name="Kallscheuer N."/>
            <person name="Luecker S."/>
            <person name="Lage O.M."/>
            <person name="Pohl T."/>
            <person name="Merkel B.J."/>
            <person name="Hornburger P."/>
            <person name="Mueller R.-W."/>
            <person name="Bruemmer F."/>
            <person name="Labrenz M."/>
            <person name="Spormann A.M."/>
            <person name="Op den Camp H."/>
            <person name="Overmann J."/>
            <person name="Amann R."/>
            <person name="Jetten M.S.M."/>
            <person name="Mascher T."/>
            <person name="Medema M.H."/>
            <person name="Devos D.P."/>
            <person name="Kaster A.-K."/>
            <person name="Ovreas L."/>
            <person name="Rohde M."/>
            <person name="Galperin M.Y."/>
            <person name="Jogler C."/>
        </authorList>
    </citation>
    <scope>NUCLEOTIDE SEQUENCE [LARGE SCALE GENOMIC DNA]</scope>
    <source>
        <strain evidence="2 3">Spa11</strain>
    </source>
</reference>
<dbReference type="RefSeq" id="WP_145109158.1">
    <property type="nucleotide sequence ID" value="NZ_CP036349.1"/>
</dbReference>
<sequence>MNADHQPSAEWLAPSDSPRWVGLDIGGANLKIADGRGRAASAAFPLWREPRGLATAITSLLANFAAPREASIALTMTGELADCYATKADGVRAIIDATLDAAEGRAVRVAAVDDRWLTCADAKESPPLVAAANWRLGARLVAGQFPKDRGVWVDIGSTTTDVIPIEDGKVIAVGANDTARLLAGELVYTGVRRTPLCAVVDRLPYRGRECPVAAEWFATTADVWLLLGQLPENPSDSGTADGRPLVRQAAVERLARCLCADRDSFDVTDGLTVARHVAAIQTAKIVGALARHDAEWAVFTGEGEFLAPQVGNNATVAATSVASGHFGTAASRSFPAHAAAVLASHELGSNL</sequence>
<keyword evidence="3" id="KW-1185">Reference proteome</keyword>
<dbReference type="AlphaFoldDB" id="A0A518K596"/>
<evidence type="ECO:0000259" key="1">
    <source>
        <dbReference type="Pfam" id="PF01968"/>
    </source>
</evidence>
<dbReference type="InterPro" id="IPR002756">
    <property type="entry name" value="MfnF"/>
</dbReference>
<proteinExistence type="predicted"/>
<dbReference type="GO" id="GO:0016787">
    <property type="term" value="F:hydrolase activity"/>
    <property type="evidence" value="ECO:0007669"/>
    <property type="project" value="InterPro"/>
</dbReference>
<dbReference type="SUPFAM" id="SSF53067">
    <property type="entry name" value="Actin-like ATPase domain"/>
    <property type="match status" value="1"/>
</dbReference>